<dbReference type="Gene3D" id="1.20.120.160">
    <property type="entry name" value="HPT domain"/>
    <property type="match status" value="1"/>
</dbReference>
<dbReference type="SUPFAM" id="SSF47226">
    <property type="entry name" value="Histidine-containing phosphotransfer domain, HPT domain"/>
    <property type="match status" value="1"/>
</dbReference>
<dbReference type="InterPro" id="IPR036641">
    <property type="entry name" value="HPT_dom_sf"/>
</dbReference>
<name>A0A7S4EXC0_CHRCT</name>
<accession>A0A7S4EXC0</accession>
<evidence type="ECO:0000313" key="1">
    <source>
        <dbReference type="EMBL" id="CAE0758531.1"/>
    </source>
</evidence>
<organism evidence="1">
    <name type="scientific">Chrysotila carterae</name>
    <name type="common">Marine alga</name>
    <name type="synonym">Syracosphaera carterae</name>
    <dbReference type="NCBI Taxonomy" id="13221"/>
    <lineage>
        <taxon>Eukaryota</taxon>
        <taxon>Haptista</taxon>
        <taxon>Haptophyta</taxon>
        <taxon>Prymnesiophyceae</taxon>
        <taxon>Isochrysidales</taxon>
        <taxon>Isochrysidaceae</taxon>
        <taxon>Chrysotila</taxon>
    </lineage>
</organism>
<dbReference type="EMBL" id="HBIZ01017819">
    <property type="protein sequence ID" value="CAE0758531.1"/>
    <property type="molecule type" value="Transcribed_RNA"/>
</dbReference>
<protein>
    <submittedName>
        <fullName evidence="1">Uncharacterized protein</fullName>
    </submittedName>
</protein>
<reference evidence="1" key="1">
    <citation type="submission" date="2021-01" db="EMBL/GenBank/DDBJ databases">
        <authorList>
            <person name="Corre E."/>
            <person name="Pelletier E."/>
            <person name="Niang G."/>
            <person name="Scheremetjew M."/>
            <person name="Finn R."/>
            <person name="Kale V."/>
            <person name="Holt S."/>
            <person name="Cochrane G."/>
            <person name="Meng A."/>
            <person name="Brown T."/>
            <person name="Cohen L."/>
        </authorList>
    </citation>
    <scope>NUCLEOTIDE SEQUENCE</scope>
    <source>
        <strain evidence="1">CCMP645</strain>
    </source>
</reference>
<dbReference type="AlphaFoldDB" id="A0A7S4EXC0"/>
<gene>
    <name evidence="1" type="ORF">PCAR00345_LOCUS11125</name>
</gene>
<sequence length="152" mass="16089">MTVRQEILAMLPETILDAGGMISKNGLSESLARKSLLSFPKYLEDSRSKVSTIVAAGKWTEAGTGEHQVQRMAGIAHALVGAAGMVCAARVQSMSKRLQDTAKAFATRQVSEVQVRAATAVWLQVANELLTAMNSADIDDLVAGPEICALSS</sequence>
<proteinExistence type="predicted"/>
<dbReference type="GO" id="GO:0000160">
    <property type="term" value="P:phosphorelay signal transduction system"/>
    <property type="evidence" value="ECO:0007669"/>
    <property type="project" value="InterPro"/>
</dbReference>